<keyword evidence="3" id="KW-1185">Reference proteome</keyword>
<feature type="region of interest" description="Disordered" evidence="1">
    <location>
        <begin position="1"/>
        <end position="29"/>
    </location>
</feature>
<name>A0A0C3CPH9_HEBCY</name>
<organism evidence="2 3">
    <name type="scientific">Hebeloma cylindrosporum</name>
    <dbReference type="NCBI Taxonomy" id="76867"/>
    <lineage>
        <taxon>Eukaryota</taxon>
        <taxon>Fungi</taxon>
        <taxon>Dikarya</taxon>
        <taxon>Basidiomycota</taxon>
        <taxon>Agaricomycotina</taxon>
        <taxon>Agaricomycetes</taxon>
        <taxon>Agaricomycetidae</taxon>
        <taxon>Agaricales</taxon>
        <taxon>Agaricineae</taxon>
        <taxon>Hymenogastraceae</taxon>
        <taxon>Hebeloma</taxon>
    </lineage>
</organism>
<dbReference type="EMBL" id="KN831772">
    <property type="protein sequence ID" value="KIM45716.1"/>
    <property type="molecule type" value="Genomic_DNA"/>
</dbReference>
<accession>A0A0C3CPH9</accession>
<dbReference type="STRING" id="686832.A0A0C3CPH9"/>
<feature type="region of interest" description="Disordered" evidence="1">
    <location>
        <begin position="55"/>
        <end position="94"/>
    </location>
</feature>
<feature type="compositionally biased region" description="Low complexity" evidence="1">
    <location>
        <begin position="140"/>
        <end position="153"/>
    </location>
</feature>
<protein>
    <submittedName>
        <fullName evidence="2">Uncharacterized protein</fullName>
    </submittedName>
</protein>
<dbReference type="AlphaFoldDB" id="A0A0C3CPH9"/>
<gene>
    <name evidence="2" type="ORF">M413DRAFT_8804</name>
</gene>
<reference evidence="3" key="2">
    <citation type="submission" date="2015-01" db="EMBL/GenBank/DDBJ databases">
        <title>Evolutionary Origins and Diversification of the Mycorrhizal Mutualists.</title>
        <authorList>
            <consortium name="DOE Joint Genome Institute"/>
            <consortium name="Mycorrhizal Genomics Consortium"/>
            <person name="Kohler A."/>
            <person name="Kuo A."/>
            <person name="Nagy L.G."/>
            <person name="Floudas D."/>
            <person name="Copeland A."/>
            <person name="Barry K.W."/>
            <person name="Cichocki N."/>
            <person name="Veneault-Fourrey C."/>
            <person name="LaButti K."/>
            <person name="Lindquist E.A."/>
            <person name="Lipzen A."/>
            <person name="Lundell T."/>
            <person name="Morin E."/>
            <person name="Murat C."/>
            <person name="Riley R."/>
            <person name="Ohm R."/>
            <person name="Sun H."/>
            <person name="Tunlid A."/>
            <person name="Henrissat B."/>
            <person name="Grigoriev I.V."/>
            <person name="Hibbett D.S."/>
            <person name="Martin F."/>
        </authorList>
    </citation>
    <scope>NUCLEOTIDE SEQUENCE [LARGE SCALE GENOMIC DNA]</scope>
    <source>
        <strain evidence="3">h7</strain>
    </source>
</reference>
<dbReference type="OrthoDB" id="2957110at2759"/>
<feature type="region of interest" description="Disordered" evidence="1">
    <location>
        <begin position="124"/>
        <end position="158"/>
    </location>
</feature>
<reference evidence="2 3" key="1">
    <citation type="submission" date="2014-04" db="EMBL/GenBank/DDBJ databases">
        <authorList>
            <consortium name="DOE Joint Genome Institute"/>
            <person name="Kuo A."/>
            <person name="Gay G."/>
            <person name="Dore J."/>
            <person name="Kohler A."/>
            <person name="Nagy L.G."/>
            <person name="Floudas D."/>
            <person name="Copeland A."/>
            <person name="Barry K.W."/>
            <person name="Cichocki N."/>
            <person name="Veneault-Fourrey C."/>
            <person name="LaButti K."/>
            <person name="Lindquist E.A."/>
            <person name="Lipzen A."/>
            <person name="Lundell T."/>
            <person name="Morin E."/>
            <person name="Murat C."/>
            <person name="Sun H."/>
            <person name="Tunlid A."/>
            <person name="Henrissat B."/>
            <person name="Grigoriev I.V."/>
            <person name="Hibbett D.S."/>
            <person name="Martin F."/>
            <person name="Nordberg H.P."/>
            <person name="Cantor M.N."/>
            <person name="Hua S.X."/>
        </authorList>
    </citation>
    <scope>NUCLEOTIDE SEQUENCE [LARGE SCALE GENOMIC DNA]</scope>
    <source>
        <strain evidence="3">h7</strain>
    </source>
</reference>
<sequence length="540" mass="60200">MNTSHNNPGQPPSDRIIPINLPPGSDSPNINNTVIGGETRLEANGSGIHGQLHVVHSDNINGGDTNDRNADASDSLHGAHNERTPQTHNNHTNSTAVHFGNGAENLTITGGRFDCTGTSPQSYYGTGFPVFQQPRRRKANQNNKTPSPNPNTSGQRSGFFKDAKNAKIAPGVKGPRTENGLTTLTTMNGATEEVDTHIVNRVGYGVTPDISRTVILFLGDEIEDKILFMHSSGSARLTSVAHSSIFITVSNINPSYHPSGRCSPHIWANSNSVGAPQGPVRGGGSRMLLDLEWESKFYQSAKPAVLPPLCRNNREHQAADWKNHKVSCKSHKAYNQYVSQTVRPSSEMAPSGLTVKEEILYQEDDFLRLHMWNLCIAMECCIHEVPYMFNVKKRFMRIGLQYLSNRDGNPAKMFTLRYVASDDLQYRADIEENFAVMQKVYENYVGLPGYRGLLRCTFELSGLPNSTFPIPFFEDDPLRDGPVVTGWYERLKCMMDTGIVHRLLDDVWKPGVMVKKGKKWIFQERSREALFAEFGVRMLY</sequence>
<dbReference type="HOGENOM" id="CLU_504376_0_0_1"/>
<evidence type="ECO:0000313" key="2">
    <source>
        <dbReference type="EMBL" id="KIM45716.1"/>
    </source>
</evidence>
<proteinExistence type="predicted"/>
<evidence type="ECO:0000313" key="3">
    <source>
        <dbReference type="Proteomes" id="UP000053424"/>
    </source>
</evidence>
<dbReference type="Proteomes" id="UP000053424">
    <property type="component" value="Unassembled WGS sequence"/>
</dbReference>
<evidence type="ECO:0000256" key="1">
    <source>
        <dbReference type="SAM" id="MobiDB-lite"/>
    </source>
</evidence>